<protein>
    <submittedName>
        <fullName evidence="1">Diiron oxygenase</fullName>
    </submittedName>
</protein>
<reference evidence="2" key="1">
    <citation type="journal article" date="2019" name="Int. J. Syst. Evol. Microbiol.">
        <title>The Global Catalogue of Microorganisms (GCM) 10K type strain sequencing project: providing services to taxonomists for standard genome sequencing and annotation.</title>
        <authorList>
            <consortium name="The Broad Institute Genomics Platform"/>
            <consortium name="The Broad Institute Genome Sequencing Center for Infectious Disease"/>
            <person name="Wu L."/>
            <person name="Ma J."/>
        </authorList>
    </citation>
    <scope>NUCLEOTIDE SEQUENCE [LARGE SCALE GENOMIC DNA]</scope>
    <source>
        <strain evidence="2">TBRC 7912</strain>
    </source>
</reference>
<proteinExistence type="predicted"/>
<evidence type="ECO:0000313" key="1">
    <source>
        <dbReference type="EMBL" id="MFC3979735.1"/>
    </source>
</evidence>
<keyword evidence="2" id="KW-1185">Reference proteome</keyword>
<evidence type="ECO:0000313" key="2">
    <source>
        <dbReference type="Proteomes" id="UP001595698"/>
    </source>
</evidence>
<dbReference type="InterPro" id="IPR012348">
    <property type="entry name" value="RNR-like"/>
</dbReference>
<name>A0ABV8EX28_9ACTN</name>
<dbReference type="Proteomes" id="UP001595698">
    <property type="component" value="Unassembled WGS sequence"/>
</dbReference>
<dbReference type="InterPro" id="IPR009078">
    <property type="entry name" value="Ferritin-like_SF"/>
</dbReference>
<organism evidence="1 2">
    <name type="scientific">Streptosporangium jomthongense</name>
    <dbReference type="NCBI Taxonomy" id="1193683"/>
    <lineage>
        <taxon>Bacteria</taxon>
        <taxon>Bacillati</taxon>
        <taxon>Actinomycetota</taxon>
        <taxon>Actinomycetes</taxon>
        <taxon>Streptosporangiales</taxon>
        <taxon>Streptosporangiaceae</taxon>
        <taxon>Streptosporangium</taxon>
    </lineage>
</organism>
<dbReference type="SUPFAM" id="SSF47240">
    <property type="entry name" value="Ferritin-like"/>
    <property type="match status" value="1"/>
</dbReference>
<comment type="caution">
    <text evidence="1">The sequence shown here is derived from an EMBL/GenBank/DDBJ whole genome shotgun (WGS) entry which is preliminary data.</text>
</comment>
<dbReference type="Pfam" id="PF11583">
    <property type="entry name" value="AurF"/>
    <property type="match status" value="1"/>
</dbReference>
<dbReference type="RefSeq" id="WP_352011057.1">
    <property type="nucleotide sequence ID" value="NZ_JBHSBC010000004.1"/>
</dbReference>
<dbReference type="Gene3D" id="1.10.620.20">
    <property type="entry name" value="Ribonucleotide Reductase, subunit A"/>
    <property type="match status" value="1"/>
</dbReference>
<gene>
    <name evidence="1" type="ORF">ACFOYY_06375</name>
</gene>
<dbReference type="EMBL" id="JBHSBC010000004">
    <property type="protein sequence ID" value="MFC3979735.1"/>
    <property type="molecule type" value="Genomic_DNA"/>
</dbReference>
<accession>A0ABV8EX28</accession>
<sequence length="317" mass="35485">MRDTPEDYGSRFERWDERAAVRVKPQPVMDPPAPDALYFPPELVPVLRHPLVAERGERAVHDALAQHLYHYLHFTVELEQLAIIPVAARIARGRSGLDLPERMRADAYKIVTDEAWHAQLSYDLIRQVEARSGVEWADAGTPAFLRRLDAVRRRLDPRVRGLERLLFAVVSETLISTVLTDIPRDRRLPGAVRDLVRDHAEDEGRHHAYFRDLLQRLWPALSAGERACVGPLLPAIVAAFVEPDREAAAVVARSAGLSREEARTVAAESLSVEWTARDTASRARTVVRYFEEAGALDDGATMEAFVSAGLLNNVRDG</sequence>
<dbReference type="InterPro" id="IPR025859">
    <property type="entry name" value="AurF/CmlI"/>
</dbReference>